<keyword evidence="1" id="KW-0812">Transmembrane</keyword>
<dbReference type="RefSeq" id="WP_237855936.1">
    <property type="nucleotide sequence ID" value="NZ_JAKLWS010000034.1"/>
</dbReference>
<gene>
    <name evidence="2" type="ORF">L6773_18200</name>
</gene>
<keyword evidence="3" id="KW-1185">Reference proteome</keyword>
<evidence type="ECO:0000313" key="3">
    <source>
        <dbReference type="Proteomes" id="UP001165366"/>
    </source>
</evidence>
<evidence type="ECO:0008006" key="4">
    <source>
        <dbReference type="Google" id="ProtNLM"/>
    </source>
</evidence>
<organism evidence="2 3">
    <name type="scientific">Rhodohalobacter sulfatireducens</name>
    <dbReference type="NCBI Taxonomy" id="2911366"/>
    <lineage>
        <taxon>Bacteria</taxon>
        <taxon>Pseudomonadati</taxon>
        <taxon>Balneolota</taxon>
        <taxon>Balneolia</taxon>
        <taxon>Balneolales</taxon>
        <taxon>Balneolaceae</taxon>
        <taxon>Rhodohalobacter</taxon>
    </lineage>
</organism>
<evidence type="ECO:0000256" key="1">
    <source>
        <dbReference type="SAM" id="Phobius"/>
    </source>
</evidence>
<comment type="caution">
    <text evidence="2">The sequence shown here is derived from an EMBL/GenBank/DDBJ whole genome shotgun (WGS) entry which is preliminary data.</text>
</comment>
<reference evidence="2" key="2">
    <citation type="submission" date="2024-05" db="EMBL/GenBank/DDBJ databases">
        <title>Rhodohalobacter halophilus gen. nov., sp. nov., a moderately halophilic member of the family Balneolaceae.</title>
        <authorList>
            <person name="Xia J."/>
        </authorList>
    </citation>
    <scope>NUCLEOTIDE SEQUENCE</scope>
    <source>
        <strain evidence="2">WB101</strain>
    </source>
</reference>
<reference evidence="2" key="1">
    <citation type="submission" date="2022-01" db="EMBL/GenBank/DDBJ databases">
        <authorList>
            <person name="Wang Y."/>
        </authorList>
    </citation>
    <scope>NUCLEOTIDE SEQUENCE</scope>
    <source>
        <strain evidence="2">WB101</strain>
    </source>
</reference>
<keyword evidence="1" id="KW-0472">Membrane</keyword>
<keyword evidence="1" id="KW-1133">Transmembrane helix</keyword>
<accession>A0ABS9KI29</accession>
<protein>
    <recommendedName>
        <fullName evidence="4">Beta-lactamase-inhibitor-like PepSY-like domain-containing protein</fullName>
    </recommendedName>
</protein>
<dbReference type="EMBL" id="JAKLWS010000034">
    <property type="protein sequence ID" value="MCG2590514.1"/>
    <property type="molecule type" value="Genomic_DNA"/>
</dbReference>
<dbReference type="Proteomes" id="UP001165366">
    <property type="component" value="Unassembled WGS sequence"/>
</dbReference>
<proteinExistence type="predicted"/>
<feature type="transmembrane region" description="Helical" evidence="1">
    <location>
        <begin position="9"/>
        <end position="29"/>
    </location>
</feature>
<sequence length="160" mass="18404">MQPKTIKRIFLFFIIYLPIQYALVGVIGLNGSEPWPAFVFPGFKSVFATEDNVEIDEARFFAITNNDQQKRTEIAPSHLFEGLPASQLQGFLRSNFNKQKEFSDEAKQWFRDQLERLYPGQSFSSLSVEWGVVTYRQEGSSVSLIDRETTETFTISLDTE</sequence>
<name>A0ABS9KI29_9BACT</name>
<evidence type="ECO:0000313" key="2">
    <source>
        <dbReference type="EMBL" id="MCG2590514.1"/>
    </source>
</evidence>